<gene>
    <name evidence="2" type="ORF">GCM10017161_16360</name>
</gene>
<evidence type="ECO:0000313" key="3">
    <source>
        <dbReference type="Proteomes" id="UP000623842"/>
    </source>
</evidence>
<dbReference type="EMBL" id="BNCK01000003">
    <property type="protein sequence ID" value="GHF89253.1"/>
    <property type="molecule type" value="Genomic_DNA"/>
</dbReference>
<dbReference type="Pfam" id="PF07589">
    <property type="entry name" value="PEP-CTERM"/>
    <property type="match status" value="1"/>
</dbReference>
<feature type="domain" description="Ice-binding protein C-terminal" evidence="1">
    <location>
        <begin position="201"/>
        <end position="223"/>
    </location>
</feature>
<dbReference type="NCBIfam" id="TIGR02595">
    <property type="entry name" value="PEP_CTERM"/>
    <property type="match status" value="1"/>
</dbReference>
<accession>A0A919EJP3</accession>
<evidence type="ECO:0000259" key="1">
    <source>
        <dbReference type="Pfam" id="PF07589"/>
    </source>
</evidence>
<keyword evidence="3" id="KW-1185">Reference proteome</keyword>
<protein>
    <recommendedName>
        <fullName evidence="1">Ice-binding protein C-terminal domain-containing protein</fullName>
    </recommendedName>
</protein>
<dbReference type="InterPro" id="IPR013424">
    <property type="entry name" value="Ice-binding_C"/>
</dbReference>
<organism evidence="2 3">
    <name type="scientific">Thalassotalea marina</name>
    <dbReference type="NCBI Taxonomy" id="1673741"/>
    <lineage>
        <taxon>Bacteria</taxon>
        <taxon>Pseudomonadati</taxon>
        <taxon>Pseudomonadota</taxon>
        <taxon>Gammaproteobacteria</taxon>
        <taxon>Alteromonadales</taxon>
        <taxon>Colwelliaceae</taxon>
        <taxon>Thalassotalea</taxon>
    </lineage>
</organism>
<dbReference type="Proteomes" id="UP000623842">
    <property type="component" value="Unassembled WGS sequence"/>
</dbReference>
<reference evidence="2" key="2">
    <citation type="submission" date="2020-09" db="EMBL/GenBank/DDBJ databases">
        <authorList>
            <person name="Sun Q."/>
            <person name="Kim S."/>
        </authorList>
    </citation>
    <scope>NUCLEOTIDE SEQUENCE</scope>
    <source>
        <strain evidence="2">KCTC 42731</strain>
    </source>
</reference>
<comment type="caution">
    <text evidence="2">The sequence shown here is derived from an EMBL/GenBank/DDBJ whole genome shotgun (WGS) entry which is preliminary data.</text>
</comment>
<dbReference type="AlphaFoldDB" id="A0A919EJP3"/>
<name>A0A919EJP3_9GAMM</name>
<sequence length="224" mass="24416">MASASYTTVHATVNVKSACEKNAEQNMLGDIGIGKTDKGFSSCNIFTYENNQYVEISPVVAKFNQGESAEINTDYVGNAPVDSSDWRFSSQNDTNWNFADGQTTAAATTSGSWRYSDDNGIHIRYWAIKAGAQEFNLFWKVSNDDYAAYCSASGTFNLACLTAAITTDNGTWHSPSNGNNTAQLSNITFFNSKNPVNVTTSIPEPSMLMMFLLGLLGLTLRRKA</sequence>
<reference evidence="2" key="1">
    <citation type="journal article" date="2014" name="Int. J. Syst. Evol. Microbiol.">
        <title>Complete genome sequence of Corynebacterium casei LMG S-19264T (=DSM 44701T), isolated from a smear-ripened cheese.</title>
        <authorList>
            <consortium name="US DOE Joint Genome Institute (JGI-PGF)"/>
            <person name="Walter F."/>
            <person name="Albersmeier A."/>
            <person name="Kalinowski J."/>
            <person name="Ruckert C."/>
        </authorList>
    </citation>
    <scope>NUCLEOTIDE SEQUENCE</scope>
    <source>
        <strain evidence="2">KCTC 42731</strain>
    </source>
</reference>
<evidence type="ECO:0000313" key="2">
    <source>
        <dbReference type="EMBL" id="GHF89253.1"/>
    </source>
</evidence>
<proteinExistence type="predicted"/>